<feature type="domain" description="Carrier" evidence="9">
    <location>
        <begin position="2475"/>
        <end position="2550"/>
    </location>
</feature>
<keyword evidence="5" id="KW-0677">Repeat</keyword>
<dbReference type="Gene3D" id="3.40.50.12780">
    <property type="entry name" value="N-terminal domain of ligase-like"/>
    <property type="match status" value="2"/>
</dbReference>
<dbReference type="SUPFAM" id="SSF53901">
    <property type="entry name" value="Thiolase-like"/>
    <property type="match status" value="1"/>
</dbReference>
<dbReference type="SUPFAM" id="SSF53383">
    <property type="entry name" value="PLP-dependent transferases"/>
    <property type="match status" value="1"/>
</dbReference>
<dbReference type="PROSITE" id="PS00455">
    <property type="entry name" value="AMP_BINDING"/>
    <property type="match status" value="1"/>
</dbReference>
<dbReference type="Pfam" id="PF02801">
    <property type="entry name" value="Ketoacyl-synt_C"/>
    <property type="match status" value="1"/>
</dbReference>
<dbReference type="PROSITE" id="PS50075">
    <property type="entry name" value="CARRIER"/>
    <property type="match status" value="3"/>
</dbReference>
<organism evidence="11 12">
    <name type="scientific">Acanthopleuribacter pedis</name>
    <dbReference type="NCBI Taxonomy" id="442870"/>
    <lineage>
        <taxon>Bacteria</taxon>
        <taxon>Pseudomonadati</taxon>
        <taxon>Acidobacteriota</taxon>
        <taxon>Holophagae</taxon>
        <taxon>Acanthopleuribacterales</taxon>
        <taxon>Acanthopleuribacteraceae</taxon>
        <taxon>Acanthopleuribacter</taxon>
    </lineage>
</organism>
<dbReference type="InterPro" id="IPR015422">
    <property type="entry name" value="PyrdxlP-dep_Trfase_small"/>
</dbReference>
<dbReference type="InterPro" id="IPR016036">
    <property type="entry name" value="Malonyl_transacylase_ACP-bd"/>
</dbReference>
<dbReference type="InterPro" id="IPR009081">
    <property type="entry name" value="PP-bd_ACP"/>
</dbReference>
<dbReference type="CDD" id="cd05930">
    <property type="entry name" value="A_NRPS"/>
    <property type="match status" value="2"/>
</dbReference>
<dbReference type="InterPro" id="IPR045851">
    <property type="entry name" value="AMP-bd_C_sf"/>
</dbReference>
<dbReference type="InterPro" id="IPR016039">
    <property type="entry name" value="Thiolase-like"/>
</dbReference>
<dbReference type="NCBIfam" id="TIGR01733">
    <property type="entry name" value="AA-adenyl-dom"/>
    <property type="match status" value="2"/>
</dbReference>
<dbReference type="Pfam" id="PF13193">
    <property type="entry name" value="AMP-binding_C"/>
    <property type="match status" value="2"/>
</dbReference>
<keyword evidence="4" id="KW-0808">Transferase</keyword>
<dbReference type="SUPFAM" id="SSF47336">
    <property type="entry name" value="ACP-like"/>
    <property type="match status" value="3"/>
</dbReference>
<dbReference type="RefSeq" id="WP_207859239.1">
    <property type="nucleotide sequence ID" value="NZ_JAFREP010000011.1"/>
</dbReference>
<comment type="cofactor">
    <cofactor evidence="1">
        <name>pantetheine 4'-phosphate</name>
        <dbReference type="ChEBI" id="CHEBI:47942"/>
    </cofactor>
</comment>
<dbReference type="InterPro" id="IPR010071">
    <property type="entry name" value="AA_adenyl_dom"/>
</dbReference>
<dbReference type="PROSITE" id="PS00606">
    <property type="entry name" value="KS3_1"/>
    <property type="match status" value="1"/>
</dbReference>
<feature type="domain" description="Carrier" evidence="9">
    <location>
        <begin position="3533"/>
        <end position="3607"/>
    </location>
</feature>
<evidence type="ECO:0000313" key="11">
    <source>
        <dbReference type="EMBL" id="MBO1319418.1"/>
    </source>
</evidence>
<dbReference type="GO" id="GO:0004315">
    <property type="term" value="F:3-oxoacyl-[acyl-carrier-protein] synthase activity"/>
    <property type="evidence" value="ECO:0007669"/>
    <property type="project" value="InterPro"/>
</dbReference>
<dbReference type="GO" id="GO:0044550">
    <property type="term" value="P:secondary metabolite biosynthetic process"/>
    <property type="evidence" value="ECO:0007669"/>
    <property type="project" value="TreeGrafter"/>
</dbReference>
<dbReference type="CDD" id="cd19531">
    <property type="entry name" value="LCL_NRPS-like"/>
    <property type="match status" value="1"/>
</dbReference>
<dbReference type="Gene3D" id="3.30.70.3290">
    <property type="match status" value="1"/>
</dbReference>
<dbReference type="InterPro" id="IPR006162">
    <property type="entry name" value="Ppantetheine_attach_site"/>
</dbReference>
<dbReference type="GO" id="GO:0005737">
    <property type="term" value="C:cytoplasm"/>
    <property type="evidence" value="ECO:0007669"/>
    <property type="project" value="TreeGrafter"/>
</dbReference>
<dbReference type="Gene3D" id="3.40.47.10">
    <property type="match status" value="1"/>
</dbReference>
<dbReference type="Pfam" id="PF16197">
    <property type="entry name" value="KAsynt_C_assoc"/>
    <property type="match status" value="1"/>
</dbReference>
<dbReference type="InterPro" id="IPR005814">
    <property type="entry name" value="Aminotrans_3"/>
</dbReference>
<feature type="compositionally biased region" description="Low complexity" evidence="8">
    <location>
        <begin position="1970"/>
        <end position="1987"/>
    </location>
</feature>
<dbReference type="InterPro" id="IPR000873">
    <property type="entry name" value="AMP-dep_synth/lig_dom"/>
</dbReference>
<dbReference type="InterPro" id="IPR025110">
    <property type="entry name" value="AMP-bd_C"/>
</dbReference>
<dbReference type="InterPro" id="IPR001242">
    <property type="entry name" value="Condensation_dom"/>
</dbReference>
<dbReference type="Pfam" id="PF00550">
    <property type="entry name" value="PP-binding"/>
    <property type="match status" value="3"/>
</dbReference>
<feature type="domain" description="Carrier" evidence="9">
    <location>
        <begin position="924"/>
        <end position="1002"/>
    </location>
</feature>
<dbReference type="GO" id="GO:0043041">
    <property type="term" value="P:amino acid activation for nonribosomal peptide biosynthetic process"/>
    <property type="evidence" value="ECO:0007669"/>
    <property type="project" value="TreeGrafter"/>
</dbReference>
<keyword evidence="12" id="KW-1185">Reference proteome</keyword>
<dbReference type="InterPro" id="IPR018201">
    <property type="entry name" value="Ketoacyl_synth_AS"/>
</dbReference>
<dbReference type="SMART" id="SM00823">
    <property type="entry name" value="PKS_PP"/>
    <property type="match status" value="3"/>
</dbReference>
<keyword evidence="6" id="KW-0663">Pyridoxal phosphate</keyword>
<dbReference type="Gene3D" id="3.40.366.10">
    <property type="entry name" value="Malonyl-Coenzyme A Acyl Carrier Protein, domain 2"/>
    <property type="match status" value="1"/>
</dbReference>
<evidence type="ECO:0000313" key="12">
    <source>
        <dbReference type="Proteomes" id="UP000664417"/>
    </source>
</evidence>
<dbReference type="Pfam" id="PF00109">
    <property type="entry name" value="ketoacyl-synt"/>
    <property type="match status" value="1"/>
</dbReference>
<dbReference type="Pfam" id="PF00501">
    <property type="entry name" value="AMP-binding"/>
    <property type="match status" value="2"/>
</dbReference>
<dbReference type="GO" id="GO:0031177">
    <property type="term" value="F:phosphopantetheine binding"/>
    <property type="evidence" value="ECO:0007669"/>
    <property type="project" value="InterPro"/>
</dbReference>
<dbReference type="EMBL" id="JAFREP010000011">
    <property type="protein sequence ID" value="MBO1319418.1"/>
    <property type="molecule type" value="Genomic_DNA"/>
</dbReference>
<dbReference type="InterPro" id="IPR010060">
    <property type="entry name" value="NRPS_synth"/>
</dbReference>
<dbReference type="SMART" id="SM00827">
    <property type="entry name" value="PKS_AT"/>
    <property type="match status" value="1"/>
</dbReference>
<dbReference type="InterPro" id="IPR042099">
    <property type="entry name" value="ANL_N_sf"/>
</dbReference>
<dbReference type="PANTHER" id="PTHR45527:SF1">
    <property type="entry name" value="FATTY ACID SYNTHASE"/>
    <property type="match status" value="1"/>
</dbReference>
<dbReference type="SUPFAM" id="SSF56801">
    <property type="entry name" value="Acetyl-CoA synthetase-like"/>
    <property type="match status" value="2"/>
</dbReference>
<gene>
    <name evidence="11" type="ORF">J3U88_13170</name>
</gene>
<dbReference type="InterPro" id="IPR015421">
    <property type="entry name" value="PyrdxlP-dep_Trfase_major"/>
</dbReference>
<evidence type="ECO:0000256" key="2">
    <source>
        <dbReference type="ARBA" id="ARBA00022450"/>
    </source>
</evidence>
<dbReference type="InterPro" id="IPR023213">
    <property type="entry name" value="CAT-like_dom_sf"/>
</dbReference>
<dbReference type="SMART" id="SM00825">
    <property type="entry name" value="PKS_KS"/>
    <property type="match status" value="1"/>
</dbReference>
<dbReference type="SUPFAM" id="SSF55048">
    <property type="entry name" value="Probable ACP-binding domain of malonyl-CoA ACP transacylase"/>
    <property type="match status" value="1"/>
</dbReference>
<evidence type="ECO:0000256" key="1">
    <source>
        <dbReference type="ARBA" id="ARBA00001957"/>
    </source>
</evidence>
<dbReference type="GO" id="GO:0030170">
    <property type="term" value="F:pyridoxal phosphate binding"/>
    <property type="evidence" value="ECO:0007669"/>
    <property type="project" value="InterPro"/>
</dbReference>
<evidence type="ECO:0000256" key="3">
    <source>
        <dbReference type="ARBA" id="ARBA00022553"/>
    </source>
</evidence>
<accession>A0A8J7QJL3</accession>
<feature type="region of interest" description="Disordered" evidence="8">
    <location>
        <begin position="1968"/>
        <end position="1990"/>
    </location>
</feature>
<dbReference type="Gene3D" id="3.90.1150.10">
    <property type="entry name" value="Aspartate Aminotransferase, domain 1"/>
    <property type="match status" value="1"/>
</dbReference>
<proteinExistence type="inferred from homology"/>
<comment type="similarity">
    <text evidence="7">In the C-terminal section; belongs to the NRP synthetase family.</text>
</comment>
<keyword evidence="3" id="KW-0597">Phosphoprotein</keyword>
<comment type="caution">
    <text evidence="11">The sequence shown here is derived from an EMBL/GenBank/DDBJ whole genome shotgun (WGS) entry which is preliminary data.</text>
</comment>
<dbReference type="InterPro" id="IPR016035">
    <property type="entry name" value="Acyl_Trfase/lysoPLipase"/>
</dbReference>
<dbReference type="Gene3D" id="3.30.300.30">
    <property type="match status" value="2"/>
</dbReference>
<dbReference type="Gene3D" id="1.10.1200.10">
    <property type="entry name" value="ACP-like"/>
    <property type="match status" value="3"/>
</dbReference>
<dbReference type="InterPro" id="IPR020841">
    <property type="entry name" value="PKS_Beta-ketoAc_synthase_dom"/>
</dbReference>
<dbReference type="Gene3D" id="3.30.559.30">
    <property type="entry name" value="Nonribosomal peptide synthetase, condensation domain"/>
    <property type="match status" value="3"/>
</dbReference>
<dbReference type="SUPFAM" id="SSF52777">
    <property type="entry name" value="CoA-dependent acyltransferases"/>
    <property type="match status" value="6"/>
</dbReference>
<dbReference type="GO" id="GO:0006633">
    <property type="term" value="P:fatty acid biosynthetic process"/>
    <property type="evidence" value="ECO:0007669"/>
    <property type="project" value="InterPro"/>
</dbReference>
<dbReference type="InterPro" id="IPR020806">
    <property type="entry name" value="PKS_PP-bd"/>
</dbReference>
<protein>
    <submittedName>
        <fullName evidence="11">Amino acid adenylation domain-containing protein</fullName>
    </submittedName>
</protein>
<dbReference type="Proteomes" id="UP000664417">
    <property type="component" value="Unassembled WGS sequence"/>
</dbReference>
<dbReference type="InterPro" id="IPR014043">
    <property type="entry name" value="Acyl_transferase_dom"/>
</dbReference>
<dbReference type="PROSITE" id="PS52004">
    <property type="entry name" value="KS3_2"/>
    <property type="match status" value="1"/>
</dbReference>
<feature type="region of interest" description="Disordered" evidence="8">
    <location>
        <begin position="1071"/>
        <end position="1091"/>
    </location>
</feature>
<dbReference type="NCBIfam" id="TIGR01720">
    <property type="entry name" value="NRPS-para261"/>
    <property type="match status" value="1"/>
</dbReference>
<dbReference type="InterPro" id="IPR032821">
    <property type="entry name" value="PKS_assoc"/>
</dbReference>
<dbReference type="InterPro" id="IPR014031">
    <property type="entry name" value="Ketoacyl_synth_C"/>
</dbReference>
<dbReference type="PANTHER" id="PTHR45527">
    <property type="entry name" value="NONRIBOSOMAL PEPTIDE SYNTHETASE"/>
    <property type="match status" value="1"/>
</dbReference>
<evidence type="ECO:0000256" key="5">
    <source>
        <dbReference type="ARBA" id="ARBA00022737"/>
    </source>
</evidence>
<dbReference type="CDD" id="cd00833">
    <property type="entry name" value="PKS"/>
    <property type="match status" value="1"/>
</dbReference>
<dbReference type="Gene3D" id="3.40.640.10">
    <property type="entry name" value="Type I PLP-dependent aspartate aminotransferase-like (Major domain)"/>
    <property type="match status" value="1"/>
</dbReference>
<dbReference type="InterPro" id="IPR001227">
    <property type="entry name" value="Ac_transferase_dom_sf"/>
</dbReference>
<dbReference type="Gene3D" id="3.30.559.10">
    <property type="entry name" value="Chloramphenicol acetyltransferase-like domain"/>
    <property type="match status" value="3"/>
</dbReference>
<evidence type="ECO:0000256" key="6">
    <source>
        <dbReference type="ARBA" id="ARBA00022898"/>
    </source>
</evidence>
<dbReference type="Pfam" id="PF00698">
    <property type="entry name" value="Acyl_transf_1"/>
    <property type="match status" value="1"/>
</dbReference>
<evidence type="ECO:0000259" key="10">
    <source>
        <dbReference type="PROSITE" id="PS52004"/>
    </source>
</evidence>
<dbReference type="InterPro" id="IPR036736">
    <property type="entry name" value="ACP-like_sf"/>
</dbReference>
<feature type="domain" description="Ketosynthase family 3 (KS3)" evidence="10">
    <location>
        <begin position="33"/>
        <end position="461"/>
    </location>
</feature>
<sequence length="4085" mass="441864">MTGTTDRRRLLQEAIREIQRLKQVNRDLGQRQQAPLAIVGGACRFPGGINTLADFHRQQQEGRSAVSRLCDHPRFADQSNDPTLAGLHAALLETDPSDPVEPFDPVELFDANFFNIPAREAALMDPHQRLLLEVAHHALEDAGLTRAGLAGTETGVFVGTGSLDHALRLGGIKDPDRVNAYTGTGAALSINAGRLSYGLGLTGPSMVVDTACSSSLVAIHLACQSLRRGECRTAIAAGINLILAATSSQALAAAGVLSSSGACHTFAAAADGYVRGEGCAALILKTLSDAEADGDTILAVIHGSATNHDGASSGLTAPTGPAQARVIERALADAGLSADDIDYIEAHGTGTQLGDPIEVNVLGRLFGRKHPVAMGSAKTIIGHLEAAAGIAGVLRTALALHHGSLPAHLHFDEPNQHIPWAKLPLEVNTKSKPWPQRNRPPYAGVSSFGIGGSNAHLVLGGYQPPKPTEADRQPERPALELLTLSAHGPAALASLAQSYRDRADLADLVYGARHDRDHFPTRLALLGKDADELRAQLDHVIINMSKTENAPLPPRRLAMMIGGQGTQYAGMGLGLAAAHPVFRQSMDRCAAILHQMCDVALHEILADPERLAQTQYAQPAIFCTAYATAKLWQHWGLEPEVVFGHSVGEYVAACLAGIFSLETAVSLVAARGRAMQAVPVAGAMAAIHRDAPRTRALLEAMGRDLDIAAVNSPKQTVVAGDRDAVTDFLNQLKQKGIGGKLLPVGFGFHSSLMEPAAAAFAAVIEKAVFSPATKPIISNLTGRLDNGAMQTPQYWIDHIRQPVLFAASLQQAAEMGVNCFLEVGAVSVLTGLARQNLPDPSLQWLPGQKQKSKTDAAAALHPLFSDLGRWYTAGGNVDWNAFDSHHAKPTNRPKAPLYPFQQERFPLIGKSGVKTQVKETAPVEASSSVLDGILTLLADVLMIPKHSIDPDSSLLELGSDSVALADAAQKLERKFKVQLQLRQFFEDLHSPRLLAEHIAARTPAATVPAEPEPAATRLDAGDDAVAVLFQQQLDIMQRQLAVLEQRQLAVLEQRQLAVLEQRQLAVLEQRGAAPQPARAEAPKLAKTPPQKAGAATLPFGGLNLNRGRLSEQQQAHLDSLTTAYTARTAASKAYAAKSRNQLTDNRASAGFRFSTKEMLYPIVADRSQGAYFWDLDGNRFIDITMGFGSSLLGHQPDCVTAALQETLARGFQIGPQSALAGETAALLCRLTGTERAAFLNSGTEAIMTACRLARAKTGRAKIAMFAGSYHGHGDATLGSADEQGRTIAPIAGIPDSAVADMVILRYGDDAALTFIEQHGRELAAVLVEPVQSRNPALQPRAFLQRLRTLTRAVGCALIFDEMITGFRCAPGGAQAWFDVHADLCTYGKIAGGGMPIGVVAGDAAFMDALDGGTWQYGDASYPAADTTFFAGTFCKHPLTMAAAHAVLQHIETAGPALQDGLNQRTAAFAEQLNQWFAKEQVPIRIDHFASLFRFNFQQNLDLFFYHLVHQGVYIWEGRTCFFSAAHTEADIAAVADAVKHAVQELRRGGFLPGSAGSNRAEAVTPKSGNSRFPLSRAQQQMMLGVARDRRADSAYHLSADLDLNGRLDRIRLQAAYRAVQQRHQALRLRNDGEHQWAVEETNGITWFDLRETADPDAALRQKLEEAAQQVWDLREQAPCRALVFQLSEEKVRLHLRLHHVVADGWSAGLVLHDLWSAYAGETFDAPAPSFQNFLTETGGVDPQQRAYWLQRFRGHRFANPFPVRDRQATRYAGRRTGFTLPAAAIKTTAAARRATPFMVLLTAWCRRLQQVAETRDWVIATPSTGRKGAHQNAVVGYCTHLLPLRANPGGDNFDEQLDATRAQVLEAFENADVPFADWFEALAREQGPTPAPPALFNYEKAPTLPKLEDLAVTFAGGSVAYSAFPIILNAVDCGDHFVLACEYQTRYFDAATIAALCEGLRRDLSQANETPAQVVPATPAPQANQAPSEPGLTLSQKLAAHAAACPEQAALSDGQTTLTYAALYRRVQHLAADLRRRGIGPEKRVAVVAEPSIARLGALLAIWHSGGVAVVIDADQPEPRRRAMLQRLPIHCHIGTGQSGALDLQGWWHEADQSESTPCDPVAVDAANAVYLVHTSGSSGPPKPVCVTHGAYQQVQADLIQRYAVQPGDRVLQLVGLHFDVAMADVALALGAGACLVLAPKDCLRDGEQTTAFLAAQRISHVQIPPSALAHWPETDLPNLRHLVLGGETCPPALLTRWAAGRTLHNAYGPSETTITVCADRYGDDQSWTLGRALPACRLTLVDARGQAVEAGTPGELLIGGPTLARGYAGDARRTAATFRPDPFSTEPGARVYYSGDRLVERSDGRLEFLGRLDRQIKWRGLRIEPGEIEQVLQQCPGVAQAAVVFDAEAQRLDAYVATAGNRPEPARLRQALAELLPATHMPSSVQVLEAFPLTVNGKLDIAALPQATTNPHQPLQTQTEQQIALVWHELLHGAAVGADSHFFELGGHSLLAGQVRTRLRERFGIDLELPLLFEHPVLADLARVADQHQRRAHKTLTPAPADARIPLSSQQQRLWFLDQFDGPSATHNMPLALRLKGQLDRDALNAAVAALNQRHPMLCSFVAVDAGSGFIAMDPSRAAEVCAFDLTPLDPDQRERELQRQLAAQSQTPFQLEQGPLVRWALFALSEEEHVLSLTLHHLIADGWSMGVLLGDLTAAYNAACAGSQPNNRAEGLQYRDFAYHQQHRSNAAVSERFWAETLAGLPPLLALPTDHPRPLQQNYQGALRPVHFPQTLAVQVDRLAQHEGVTPFMVLLAAFNLLLADWSGQADIAVGTPVAGRDHGDLEQVVGLFLNTLVLRNHVHPKHSFAELLATVKRNSLAAFQHADTPFERVVDLLQPERSLAHAPLFQVMFILNNAPLPPLTLDGLEATPIDQAGTRSEFDLTLSLRQTENGYQGDLEYRTDLFEPATMQRLCESLAQVLGQVCRHPDRPLSNLTLIPAAEQQQLRALGSAPPLPPAALTQNIAARFEAWAARQGAAAAVVDNGNALSYAALNQSANQLAHHLGTLGRAPESQIGICLPRGAATVIAVLACLKAGQVYVPLDPRLPAARLASMVEHGKVRLLITNNETDEQARQFGRATLNRDTAAAIIARQPEHNPDLVIDPDRAAYAVFTSGSTGTPKAVVNTHGALASSAAAWLQAYDLQPHHAHLQMAAFSFDVWGGDLIRALCSGGRLVLCPAETLLDPPALYTLLREQAVSHAEFVPAVLRHLVQWVGDTGRRLDFMTMIITGSDLWYARDQAALEAVCGAETRLVNSYGLTEASIDSTWYQPQRGTAADDAVLPIGTAFPGVETWVLDRFGRLTATGVVGELYIGGPGLARCYGGDPAKTAAAFVPHPFSDTPGARLYRTGDLARRGRNGCLELVGRRDQQVKIRGFRIETADIEAHLTAHDQVQVAVVQARGDSHHRFLVCSYTGSADSDRLRAWLATRLPDYMVPSVWQHRDSMPLTANGKIDRLRLAQMEIAATTEKETEPVAAQGPAAVLQRIWQELLPQKNIGPNDNFFAAGGDSILSLQVVAKARHAGLTLTAKDIFEHQTLAELARVVTVEEDAATEVLTQQAVSGPVALTPIQIWFFQQRLPRAHHFNQALLFEQQTPLDTALTRAVLTHLANHHDQLRARFSQDALGAVVQWLPEQETADLVETVALGDLGDWDETRRRAHIAARCADLQSGLDLEKGPAQRVFLLDCGTAPSLLLWVCHHLIVDGVSWRILLEDFMTAYAQAAADQPLALPAKSLSFQQWAQQQQAAARADERREELAYWQAALPKNPTLPVDHPNGTNHHADLALVRESLDATGTAQLLHEIPQSTGLPLQTLLSAAVAAALAQWSNEDGALLEVESHGRGNSDVARTVGWFTAIYPLWLPVDGDLDRLLKETKERLKAVPNDGLGFGLLRTLHPDPAVRAAMAALPQPRVGFNYLGQLDGVLDADTPLQPVDDLLLGDIHRDNPRSLELEITAQVQHGRLSFLIDYSAARFEAATIEALRDELKRGLTALITHALADDTPTFTPSDFPNADLAQDDLDQLLTFLG</sequence>
<dbReference type="PROSITE" id="PS00012">
    <property type="entry name" value="PHOSPHOPANTETHEINE"/>
    <property type="match status" value="1"/>
</dbReference>
<keyword evidence="2" id="KW-0596">Phosphopantetheine</keyword>
<dbReference type="CDD" id="cd00610">
    <property type="entry name" value="OAT_like"/>
    <property type="match status" value="1"/>
</dbReference>
<reference evidence="11" key="1">
    <citation type="submission" date="2021-03" db="EMBL/GenBank/DDBJ databases">
        <authorList>
            <person name="Wang G."/>
        </authorList>
    </citation>
    <scope>NUCLEOTIDE SEQUENCE</scope>
    <source>
        <strain evidence="11">KCTC 12899</strain>
    </source>
</reference>
<evidence type="ECO:0000256" key="8">
    <source>
        <dbReference type="SAM" id="MobiDB-lite"/>
    </source>
</evidence>
<dbReference type="GO" id="GO:0008483">
    <property type="term" value="F:transaminase activity"/>
    <property type="evidence" value="ECO:0007669"/>
    <property type="project" value="InterPro"/>
</dbReference>
<dbReference type="InterPro" id="IPR014030">
    <property type="entry name" value="Ketoacyl_synth_N"/>
</dbReference>
<dbReference type="InterPro" id="IPR020845">
    <property type="entry name" value="AMP-binding_CS"/>
</dbReference>
<name>A0A8J7QJL3_9BACT</name>
<evidence type="ECO:0000256" key="7">
    <source>
        <dbReference type="ARBA" id="ARBA00029443"/>
    </source>
</evidence>
<dbReference type="InterPro" id="IPR015424">
    <property type="entry name" value="PyrdxlP-dep_Trfase"/>
</dbReference>
<evidence type="ECO:0000256" key="4">
    <source>
        <dbReference type="ARBA" id="ARBA00022679"/>
    </source>
</evidence>
<dbReference type="SUPFAM" id="SSF52151">
    <property type="entry name" value="FabD/lysophospholipase-like"/>
    <property type="match status" value="1"/>
</dbReference>
<evidence type="ECO:0000259" key="9">
    <source>
        <dbReference type="PROSITE" id="PS50075"/>
    </source>
</evidence>
<dbReference type="Pfam" id="PF00668">
    <property type="entry name" value="Condensation"/>
    <property type="match status" value="3"/>
</dbReference>
<dbReference type="Pfam" id="PF00202">
    <property type="entry name" value="Aminotran_3"/>
    <property type="match status" value="1"/>
</dbReference>